<dbReference type="Pfam" id="PF08614">
    <property type="entry name" value="ATG16"/>
    <property type="match status" value="1"/>
</dbReference>
<protein>
    <recommendedName>
        <fullName evidence="4">Autophagy-related protein 16 domain-containing protein</fullName>
    </recommendedName>
</protein>
<comment type="caution">
    <text evidence="5">The sequence shown here is derived from an EMBL/GenBank/DDBJ whole genome shotgun (WGS) entry which is preliminary data.</text>
</comment>
<gene>
    <name evidence="5" type="ORF">PPNO1_LOCUS8668</name>
</gene>
<organism evidence="5 6">
    <name type="scientific">Parascedosporium putredinis</name>
    <dbReference type="NCBI Taxonomy" id="1442378"/>
    <lineage>
        <taxon>Eukaryota</taxon>
        <taxon>Fungi</taxon>
        <taxon>Dikarya</taxon>
        <taxon>Ascomycota</taxon>
        <taxon>Pezizomycotina</taxon>
        <taxon>Sordariomycetes</taxon>
        <taxon>Hypocreomycetidae</taxon>
        <taxon>Microascales</taxon>
        <taxon>Microascaceae</taxon>
        <taxon>Parascedosporium</taxon>
    </lineage>
</organism>
<comment type="similarity">
    <text evidence="1">Belongs to the ATG16 family.</text>
</comment>
<evidence type="ECO:0000256" key="3">
    <source>
        <dbReference type="SAM" id="MobiDB-lite"/>
    </source>
</evidence>
<evidence type="ECO:0000313" key="6">
    <source>
        <dbReference type="Proteomes" id="UP000838763"/>
    </source>
</evidence>
<feature type="region of interest" description="Disordered" evidence="3">
    <location>
        <begin position="34"/>
        <end position="53"/>
    </location>
</feature>
<feature type="coiled-coil region" evidence="2">
    <location>
        <begin position="133"/>
        <end position="160"/>
    </location>
</feature>
<dbReference type="EMBL" id="CALLCH030000019">
    <property type="protein sequence ID" value="CAI4219097.1"/>
    <property type="molecule type" value="Genomic_DNA"/>
</dbReference>
<feature type="domain" description="Autophagy-related protein 16" evidence="4">
    <location>
        <begin position="7"/>
        <end position="173"/>
    </location>
</feature>
<evidence type="ECO:0000256" key="1">
    <source>
        <dbReference type="ARBA" id="ARBA00005331"/>
    </source>
</evidence>
<keyword evidence="2" id="KW-0175">Coiled coil</keyword>
<reference evidence="5" key="1">
    <citation type="submission" date="2022-11" db="EMBL/GenBank/DDBJ databases">
        <authorList>
            <person name="Scott C."/>
            <person name="Bruce N."/>
        </authorList>
    </citation>
    <scope>NUCLEOTIDE SEQUENCE</scope>
</reference>
<dbReference type="CDD" id="cd22887">
    <property type="entry name" value="Atg16_CCD"/>
    <property type="match status" value="1"/>
</dbReference>
<dbReference type="Proteomes" id="UP000838763">
    <property type="component" value="Unassembled WGS sequence"/>
</dbReference>
<proteinExistence type="inferred from homology"/>
<accession>A0A9P1H9E6</accession>
<dbReference type="Gene3D" id="1.20.5.170">
    <property type="match status" value="1"/>
</dbReference>
<sequence length="184" mass="21152">MPNWKDEYLAELLQAEKNNPVNMELVEACSQLVDRASGKKSRKEPEPASTSDDYTLTQLQRDLAEALRSKGFFESRAKAAEAELAKLKSSSKNHDKTVRELNADRNKIMTKLKDRDHELREQRKLSSNIQDEMIALNLQLSVAESERDRVKKENRDLVERWMKSKGAEADKMNIDNEALFDASR</sequence>
<evidence type="ECO:0000259" key="4">
    <source>
        <dbReference type="Pfam" id="PF08614"/>
    </source>
</evidence>
<dbReference type="OrthoDB" id="8949486at2759"/>
<evidence type="ECO:0000313" key="5">
    <source>
        <dbReference type="EMBL" id="CAI4219097.1"/>
    </source>
</evidence>
<keyword evidence="6" id="KW-1185">Reference proteome</keyword>
<name>A0A9P1H9E6_9PEZI</name>
<dbReference type="AlphaFoldDB" id="A0A9P1H9E6"/>
<evidence type="ECO:0000256" key="2">
    <source>
        <dbReference type="SAM" id="Coils"/>
    </source>
</evidence>
<dbReference type="InterPro" id="IPR013923">
    <property type="entry name" value="Autophagy-rel_prot_16_dom"/>
</dbReference>